<comment type="caution">
    <text evidence="1">The sequence shown here is derived from an EMBL/GenBank/DDBJ whole genome shotgun (WGS) entry which is preliminary data.</text>
</comment>
<reference evidence="1 2" key="1">
    <citation type="journal article" date="2023" name="Sci. Data">
        <title>Genome assembly of the Korean intertidal mud-creeper Batillaria attramentaria.</title>
        <authorList>
            <person name="Patra A.K."/>
            <person name="Ho P.T."/>
            <person name="Jun S."/>
            <person name="Lee S.J."/>
            <person name="Kim Y."/>
            <person name="Won Y.J."/>
        </authorList>
    </citation>
    <scope>NUCLEOTIDE SEQUENCE [LARGE SCALE GENOMIC DNA]</scope>
    <source>
        <strain evidence="1">Wonlab-2016</strain>
    </source>
</reference>
<proteinExistence type="predicted"/>
<name>A0ABD0JR05_9CAEN</name>
<sequence>MHDGIVSLGQMADMTLELATGFVSLPTQTRSETETQHKIWPELNGMLGSFLWYKWPVAPPRLFYPASLILSHFLNKIPNQAAVSVFVPLIPANKGDKPTQ</sequence>
<dbReference type="AlphaFoldDB" id="A0ABD0JR05"/>
<dbReference type="EMBL" id="JACVVK020000353">
    <property type="protein sequence ID" value="KAK7477352.1"/>
    <property type="molecule type" value="Genomic_DNA"/>
</dbReference>
<dbReference type="Proteomes" id="UP001519460">
    <property type="component" value="Unassembled WGS sequence"/>
</dbReference>
<evidence type="ECO:0000313" key="1">
    <source>
        <dbReference type="EMBL" id="KAK7477352.1"/>
    </source>
</evidence>
<keyword evidence="2" id="KW-1185">Reference proteome</keyword>
<accession>A0ABD0JR05</accession>
<protein>
    <submittedName>
        <fullName evidence="1">Uncharacterized protein</fullName>
    </submittedName>
</protein>
<evidence type="ECO:0000313" key="2">
    <source>
        <dbReference type="Proteomes" id="UP001519460"/>
    </source>
</evidence>
<gene>
    <name evidence="1" type="ORF">BaRGS_00031417</name>
</gene>
<organism evidence="1 2">
    <name type="scientific">Batillaria attramentaria</name>
    <dbReference type="NCBI Taxonomy" id="370345"/>
    <lineage>
        <taxon>Eukaryota</taxon>
        <taxon>Metazoa</taxon>
        <taxon>Spiralia</taxon>
        <taxon>Lophotrochozoa</taxon>
        <taxon>Mollusca</taxon>
        <taxon>Gastropoda</taxon>
        <taxon>Caenogastropoda</taxon>
        <taxon>Sorbeoconcha</taxon>
        <taxon>Cerithioidea</taxon>
        <taxon>Batillariidae</taxon>
        <taxon>Batillaria</taxon>
    </lineage>
</organism>